<organism evidence="3 4">
    <name type="scientific">Heterorhabditis bacteriophora</name>
    <name type="common">Entomopathogenic nematode worm</name>
    <dbReference type="NCBI Taxonomy" id="37862"/>
    <lineage>
        <taxon>Eukaryota</taxon>
        <taxon>Metazoa</taxon>
        <taxon>Ecdysozoa</taxon>
        <taxon>Nematoda</taxon>
        <taxon>Chromadorea</taxon>
        <taxon>Rhabditida</taxon>
        <taxon>Rhabditina</taxon>
        <taxon>Rhabditomorpha</taxon>
        <taxon>Strongyloidea</taxon>
        <taxon>Heterorhabditidae</taxon>
        <taxon>Heterorhabditis</taxon>
    </lineage>
</organism>
<feature type="chain" id="PRO_5009311016" evidence="2">
    <location>
        <begin position="19"/>
        <end position="128"/>
    </location>
</feature>
<keyword evidence="1" id="KW-1133">Transmembrane helix</keyword>
<dbReference type="AlphaFoldDB" id="A0A1I7X4Y7"/>
<keyword evidence="3" id="KW-1185">Reference proteome</keyword>
<keyword evidence="2" id="KW-0732">Signal</keyword>
<feature type="signal peptide" evidence="2">
    <location>
        <begin position="1"/>
        <end position="18"/>
    </location>
</feature>
<dbReference type="Proteomes" id="UP000095283">
    <property type="component" value="Unplaced"/>
</dbReference>
<sequence>MLILRVALYSLVVTNCLARRGGSYGKGTSRSRGSSRGIQYTKKASQTGSIERTTLFRSAVFGTTAGYLTFRAGRHFINEPSQAITRMLILILVFSVLGVFFIEAFRWGLNCMYMCKYGHPRECEPLSI</sequence>
<protein>
    <submittedName>
        <fullName evidence="4">Ion_trans_2 domain-containing protein</fullName>
    </submittedName>
</protein>
<evidence type="ECO:0000313" key="4">
    <source>
        <dbReference type="WBParaSite" id="Hba_12454"/>
    </source>
</evidence>
<dbReference type="WBParaSite" id="Hba_12454">
    <property type="protein sequence ID" value="Hba_12454"/>
    <property type="gene ID" value="Hba_12454"/>
</dbReference>
<reference evidence="4" key="1">
    <citation type="submission" date="2016-11" db="UniProtKB">
        <authorList>
            <consortium name="WormBaseParasite"/>
        </authorList>
    </citation>
    <scope>IDENTIFICATION</scope>
</reference>
<name>A0A1I7X4Y7_HETBA</name>
<accession>A0A1I7X4Y7</accession>
<feature type="transmembrane region" description="Helical" evidence="1">
    <location>
        <begin position="83"/>
        <end position="102"/>
    </location>
</feature>
<evidence type="ECO:0000313" key="3">
    <source>
        <dbReference type="Proteomes" id="UP000095283"/>
    </source>
</evidence>
<proteinExistence type="predicted"/>
<keyword evidence="1" id="KW-0812">Transmembrane</keyword>
<evidence type="ECO:0000256" key="2">
    <source>
        <dbReference type="SAM" id="SignalP"/>
    </source>
</evidence>
<evidence type="ECO:0000256" key="1">
    <source>
        <dbReference type="SAM" id="Phobius"/>
    </source>
</evidence>
<keyword evidence="1" id="KW-0472">Membrane</keyword>